<reference evidence="2 3" key="1">
    <citation type="submission" date="2016-10" db="EMBL/GenBank/DDBJ databases">
        <authorList>
            <person name="de Groot N.N."/>
        </authorList>
    </citation>
    <scope>NUCLEOTIDE SEQUENCE [LARGE SCALE GENOMIC DNA]</scope>
    <source>
        <strain evidence="2 3">DSM 8423</strain>
    </source>
</reference>
<dbReference type="InterPro" id="IPR041633">
    <property type="entry name" value="Polbeta"/>
</dbReference>
<evidence type="ECO:0000259" key="1">
    <source>
        <dbReference type="Pfam" id="PF18765"/>
    </source>
</evidence>
<dbReference type="NCBIfam" id="NF047752">
    <property type="entry name" value="MntA_antitoxin"/>
    <property type="match status" value="1"/>
</dbReference>
<accession>A0A1H7YQ31</accession>
<dbReference type="SUPFAM" id="SSF81301">
    <property type="entry name" value="Nucleotidyltransferase"/>
    <property type="match status" value="1"/>
</dbReference>
<proteinExistence type="predicted"/>
<evidence type="ECO:0000313" key="3">
    <source>
        <dbReference type="Proteomes" id="UP000198744"/>
    </source>
</evidence>
<evidence type="ECO:0000313" key="2">
    <source>
        <dbReference type="EMBL" id="SEM48200.1"/>
    </source>
</evidence>
<gene>
    <name evidence="2" type="ORF">SAMN04489760_11767</name>
</gene>
<keyword evidence="3" id="KW-1185">Reference proteome</keyword>
<dbReference type="STRING" id="43775.SAMN04489760_11767"/>
<organism evidence="2 3">
    <name type="scientific">Syntrophus gentianae</name>
    <dbReference type="NCBI Taxonomy" id="43775"/>
    <lineage>
        <taxon>Bacteria</taxon>
        <taxon>Pseudomonadati</taxon>
        <taxon>Thermodesulfobacteriota</taxon>
        <taxon>Syntrophia</taxon>
        <taxon>Syntrophales</taxon>
        <taxon>Syntrophaceae</taxon>
        <taxon>Syntrophus</taxon>
    </lineage>
</organism>
<feature type="domain" description="Polymerase beta nucleotidyltransferase" evidence="1">
    <location>
        <begin position="3"/>
        <end position="92"/>
    </location>
</feature>
<protein>
    <recommendedName>
        <fullName evidence="1">Polymerase beta nucleotidyltransferase domain-containing protein</fullName>
    </recommendedName>
</protein>
<dbReference type="AlphaFoldDB" id="A0A1H7YQ31"/>
<dbReference type="InterPro" id="IPR043519">
    <property type="entry name" value="NT_sf"/>
</dbReference>
<dbReference type="CDD" id="cd05403">
    <property type="entry name" value="NT_KNTase_like"/>
    <property type="match status" value="1"/>
</dbReference>
<dbReference type="PANTHER" id="PTHR43852:SF3">
    <property type="entry name" value="NUCLEOTIDYLTRANSFERASE"/>
    <property type="match status" value="1"/>
</dbReference>
<dbReference type="Pfam" id="PF18765">
    <property type="entry name" value="Polbeta"/>
    <property type="match status" value="1"/>
</dbReference>
<dbReference type="Proteomes" id="UP000198744">
    <property type="component" value="Unassembled WGS sequence"/>
</dbReference>
<dbReference type="InterPro" id="IPR052930">
    <property type="entry name" value="TA_antitoxin_MntA"/>
</dbReference>
<dbReference type="Gene3D" id="3.30.460.10">
    <property type="entry name" value="Beta Polymerase, domain 2"/>
    <property type="match status" value="1"/>
</dbReference>
<dbReference type="EMBL" id="FOBS01000017">
    <property type="protein sequence ID" value="SEM48200.1"/>
    <property type="molecule type" value="Genomic_DNA"/>
</dbReference>
<dbReference type="RefSeq" id="WP_093883898.1">
    <property type="nucleotide sequence ID" value="NZ_FOBS01000017.1"/>
</dbReference>
<sequence>MKDLISFFRRRRKIAAVYLFGSTATGRDHRGSDLDLAIVSKKRLSESERLALETELSSLLQRDVDLIVFGQATPLLQHQILKYGRLICENDPEERIRQEVQARTEYLDTRYLFREIPG</sequence>
<dbReference type="OrthoDB" id="5471176at2"/>
<name>A0A1H7YQ31_9BACT</name>
<dbReference type="PANTHER" id="PTHR43852">
    <property type="entry name" value="NUCLEOTIDYLTRANSFERASE"/>
    <property type="match status" value="1"/>
</dbReference>